<protein>
    <submittedName>
        <fullName evidence="1">Bm4857</fullName>
    </submittedName>
</protein>
<name>A0A1I9GE59_BRUMA</name>
<organism evidence="1">
    <name type="scientific">Brugia malayi</name>
    <name type="common">Filarial nematode worm</name>
    <dbReference type="NCBI Taxonomy" id="6279"/>
    <lineage>
        <taxon>Eukaryota</taxon>
        <taxon>Metazoa</taxon>
        <taxon>Ecdysozoa</taxon>
        <taxon>Nematoda</taxon>
        <taxon>Chromadorea</taxon>
        <taxon>Rhabditida</taxon>
        <taxon>Spirurina</taxon>
        <taxon>Spiruromorpha</taxon>
        <taxon>Filarioidea</taxon>
        <taxon>Onchocercidae</taxon>
        <taxon>Brugia</taxon>
    </lineage>
</organism>
<reference evidence="1" key="2">
    <citation type="submission" date="2012-12" db="EMBL/GenBank/DDBJ databases">
        <authorList>
            <consortium name="WormBase Consortium"/>
            <person name="Ghedin E."/>
            <person name="Paulini M."/>
        </authorList>
    </citation>
    <scope>NUCLEOTIDE SEQUENCE</scope>
    <source>
        <strain evidence="1">FR3</strain>
    </source>
</reference>
<proteinExistence type="predicted"/>
<gene>
    <name evidence="1" type="primary">Bm4857</name>
    <name evidence="1" type="ORF">BM_Bm4857</name>
</gene>
<dbReference type="AlphaFoldDB" id="A0A1I9GE59"/>
<reference evidence="1" key="1">
    <citation type="journal article" date="2007" name="Science">
        <title>Draft genome of the filarial nematode parasite Brugia malayi.</title>
        <authorList>
            <person name="Ghedin E."/>
            <person name="Wang S."/>
            <person name="Spiro D."/>
            <person name="Caler E."/>
            <person name="Zhao Q."/>
            <person name="Crabtree J."/>
            <person name="Allen J.E."/>
            <person name="Delcher A.L."/>
            <person name="Guiliano D.B."/>
            <person name="Miranda-Saavedra D."/>
            <person name="Angiuoli S.V."/>
            <person name="Creasy T."/>
            <person name="Amedeo P."/>
            <person name="Haas B."/>
            <person name="El-Sayed N.M."/>
            <person name="Wortman J.R."/>
            <person name="Feldblyum T."/>
            <person name="Tallon L."/>
            <person name="Schatz M."/>
            <person name="Shumway M."/>
            <person name="Koo H."/>
            <person name="Salzberg S.L."/>
            <person name="Schobel S."/>
            <person name="Pertea M."/>
            <person name="Pop M."/>
            <person name="White O."/>
            <person name="Barton G.J."/>
            <person name="Carlow C.K."/>
            <person name="Crawford M.J."/>
            <person name="Daub J."/>
            <person name="Dimmic M.W."/>
            <person name="Estes C.F."/>
            <person name="Foster J.M."/>
            <person name="Ganatra M."/>
            <person name="Gregory W.F."/>
            <person name="Johnson N.M."/>
            <person name="Jin J."/>
            <person name="Komuniecki R."/>
            <person name="Korf I."/>
            <person name="Kumar S."/>
            <person name="Laney S."/>
            <person name="Li B.W."/>
            <person name="Li W."/>
            <person name="Lindblom T.H."/>
            <person name="Lustigman S."/>
            <person name="Ma D."/>
            <person name="Maina C.V."/>
            <person name="Martin D.M."/>
            <person name="McCarter J.P."/>
            <person name="McReynolds L."/>
            <person name="Mitreva M."/>
            <person name="Nutman T.B."/>
            <person name="Parkinson J."/>
            <person name="Peregrin-Alvarez J.M."/>
            <person name="Poole C."/>
            <person name="Ren Q."/>
            <person name="Saunders L."/>
            <person name="Sluder A.E."/>
            <person name="Smith K."/>
            <person name="Stanke M."/>
            <person name="Unnasch T.R."/>
            <person name="Ware J."/>
            <person name="Wei A.D."/>
            <person name="Weil G."/>
            <person name="Williams D.J."/>
            <person name="Zhang Y."/>
            <person name="Williams S.A."/>
            <person name="Fraser-Liggett C."/>
            <person name="Slatko B."/>
            <person name="Blaxter M.L."/>
            <person name="Scott A.L."/>
        </authorList>
    </citation>
    <scope>NUCLEOTIDE SEQUENCE</scope>
    <source>
        <strain evidence="1">FR3</strain>
    </source>
</reference>
<dbReference type="EMBL" id="LN857024">
    <property type="protein sequence ID" value="CTP81858.1"/>
    <property type="molecule type" value="Genomic_DNA"/>
</dbReference>
<sequence length="46" mass="5386">MPAGEMYLSERRRNTGENFYVLKRYLSDFLTVLPVAGMTETEWNAK</sequence>
<accession>A0A1I9GE59</accession>
<evidence type="ECO:0000313" key="1">
    <source>
        <dbReference type="EMBL" id="CTP81858.1"/>
    </source>
</evidence>